<dbReference type="AlphaFoldDB" id="A0A7L3Z1R6"/>
<dbReference type="Proteomes" id="UP000563060">
    <property type="component" value="Unassembled WGS sequence"/>
</dbReference>
<feature type="repeat" description="LDL-receptor class B" evidence="1">
    <location>
        <begin position="44"/>
        <end position="86"/>
    </location>
</feature>
<keyword evidence="3" id="KW-1185">Reference proteome</keyword>
<feature type="non-terminal residue" evidence="2">
    <location>
        <position position="180"/>
    </location>
</feature>
<dbReference type="GO" id="GO:0017147">
    <property type="term" value="F:Wnt-protein binding"/>
    <property type="evidence" value="ECO:0007669"/>
    <property type="project" value="TreeGrafter"/>
</dbReference>
<protein>
    <submittedName>
        <fullName evidence="2">LRP1 protein</fullName>
    </submittedName>
</protein>
<gene>
    <name evidence="2" type="primary">Lrp1</name>
    <name evidence="2" type="ORF">FREGRA_R07826</name>
</gene>
<reference evidence="2 3" key="1">
    <citation type="submission" date="2019-09" db="EMBL/GenBank/DDBJ databases">
        <title>Bird 10,000 Genomes (B10K) Project - Family phase.</title>
        <authorList>
            <person name="Zhang G."/>
        </authorList>
    </citation>
    <scope>NUCLEOTIDE SEQUENCE [LARGE SCALE GENOMIC DNA]</scope>
    <source>
        <strain evidence="2">B10K-DU-006-09</strain>
        <tissue evidence="2">Muscle</tissue>
    </source>
</reference>
<evidence type="ECO:0000313" key="3">
    <source>
        <dbReference type="Proteomes" id="UP000563060"/>
    </source>
</evidence>
<evidence type="ECO:0000313" key="2">
    <source>
        <dbReference type="EMBL" id="NXW06654.1"/>
    </source>
</evidence>
<evidence type="ECO:0000256" key="1">
    <source>
        <dbReference type="PROSITE-ProRule" id="PRU00461"/>
    </source>
</evidence>
<dbReference type="GO" id="GO:0042813">
    <property type="term" value="F:Wnt receptor activity"/>
    <property type="evidence" value="ECO:0007669"/>
    <property type="project" value="TreeGrafter"/>
</dbReference>
<comment type="caution">
    <text evidence="2">The sequence shown here is derived from an EMBL/GenBank/DDBJ whole genome shotgun (WGS) entry which is preliminary data.</text>
</comment>
<dbReference type="PANTHER" id="PTHR46513:SF33">
    <property type="entry name" value="EGF-LIKE DOMAIN-CONTAINING PROTEIN"/>
    <property type="match status" value="1"/>
</dbReference>
<dbReference type="PROSITE" id="PS51120">
    <property type="entry name" value="LDLRB"/>
    <property type="match status" value="2"/>
</dbReference>
<sequence length="180" mass="19818">KVFFTDYGQIPKVERCDMDGQNRTKLVDSKIVFPHGITLDLVNRLVYWADAYLDYIEVVDYEGKNRHTIIQGILVTTIGLAAPIRLCLHPCGCRLVSPACPCFLAGVDLWLGRTFLCCSGCLRLLEPTLCVAVRSHACEPDQFGKPGGCSDICLLGNSHKTRTCRCRSGFSLGSDGKSCK</sequence>
<dbReference type="Gene3D" id="2.120.10.30">
    <property type="entry name" value="TolB, C-terminal domain"/>
    <property type="match status" value="1"/>
</dbReference>
<dbReference type="GO" id="GO:0060070">
    <property type="term" value="P:canonical Wnt signaling pathway"/>
    <property type="evidence" value="ECO:0007669"/>
    <property type="project" value="TreeGrafter"/>
</dbReference>
<name>A0A7L3Z1R6_FREGA</name>
<feature type="repeat" description="LDL-receptor class B" evidence="1">
    <location>
        <begin position="1"/>
        <end position="43"/>
    </location>
</feature>
<dbReference type="SUPFAM" id="SSF63825">
    <property type="entry name" value="YWTD domain"/>
    <property type="match status" value="1"/>
</dbReference>
<dbReference type="InterPro" id="IPR000033">
    <property type="entry name" value="LDLR_classB_rpt"/>
</dbReference>
<dbReference type="InterPro" id="IPR011042">
    <property type="entry name" value="6-blade_b-propeller_TolB-like"/>
</dbReference>
<dbReference type="GO" id="GO:0005886">
    <property type="term" value="C:plasma membrane"/>
    <property type="evidence" value="ECO:0007669"/>
    <property type="project" value="TreeGrafter"/>
</dbReference>
<accession>A0A7L3Z1R6</accession>
<dbReference type="EMBL" id="VZZT01001231">
    <property type="protein sequence ID" value="NXW06654.1"/>
    <property type="molecule type" value="Genomic_DNA"/>
</dbReference>
<dbReference type="InterPro" id="IPR050778">
    <property type="entry name" value="Cueball_EGF_LRP_Nidogen"/>
</dbReference>
<feature type="non-terminal residue" evidence="2">
    <location>
        <position position="1"/>
    </location>
</feature>
<dbReference type="PANTHER" id="PTHR46513">
    <property type="entry name" value="VITELLOGENIN RECEPTOR-LIKE PROTEIN-RELATED-RELATED"/>
    <property type="match status" value="1"/>
</dbReference>
<organism evidence="2 3">
    <name type="scientific">Fregetta grallaria</name>
    <name type="common">White-bellied storm-petrel</name>
    <name type="synonym">Procellaria grallaria</name>
    <dbReference type="NCBI Taxonomy" id="79628"/>
    <lineage>
        <taxon>Eukaryota</taxon>
        <taxon>Metazoa</taxon>
        <taxon>Chordata</taxon>
        <taxon>Craniata</taxon>
        <taxon>Vertebrata</taxon>
        <taxon>Euteleostomi</taxon>
        <taxon>Archelosauria</taxon>
        <taxon>Archosauria</taxon>
        <taxon>Dinosauria</taxon>
        <taxon>Saurischia</taxon>
        <taxon>Theropoda</taxon>
        <taxon>Coelurosauria</taxon>
        <taxon>Aves</taxon>
        <taxon>Neognathae</taxon>
        <taxon>Neoaves</taxon>
        <taxon>Aequornithes</taxon>
        <taxon>Procellariiformes</taxon>
        <taxon>Hydrobatidae</taxon>
        <taxon>Fregetta</taxon>
    </lineage>
</organism>
<dbReference type="Pfam" id="PF00058">
    <property type="entry name" value="Ldl_recept_b"/>
    <property type="match status" value="1"/>
</dbReference>
<dbReference type="Gene3D" id="2.10.25.10">
    <property type="entry name" value="Laminin"/>
    <property type="match status" value="1"/>
</dbReference>
<proteinExistence type="predicted"/>
<dbReference type="SMART" id="SM00135">
    <property type="entry name" value="LY"/>
    <property type="match status" value="1"/>
</dbReference>